<keyword evidence="5" id="KW-1185">Reference proteome</keyword>
<dbReference type="Gene3D" id="3.30.160.60">
    <property type="entry name" value="Classic Zinc Finger"/>
    <property type="match status" value="2"/>
</dbReference>
<comment type="caution">
    <text evidence="4">The sequence shown here is derived from an EMBL/GenBank/DDBJ whole genome shotgun (WGS) entry which is preliminary data.</text>
</comment>
<feature type="region of interest" description="Disordered" evidence="2">
    <location>
        <begin position="668"/>
        <end position="703"/>
    </location>
</feature>
<evidence type="ECO:0000256" key="1">
    <source>
        <dbReference type="PROSITE-ProRule" id="PRU00042"/>
    </source>
</evidence>
<feature type="compositionally biased region" description="Low complexity" evidence="2">
    <location>
        <begin position="678"/>
        <end position="698"/>
    </location>
</feature>
<feature type="region of interest" description="Disordered" evidence="2">
    <location>
        <begin position="559"/>
        <end position="587"/>
    </location>
</feature>
<evidence type="ECO:0000313" key="5">
    <source>
        <dbReference type="Proteomes" id="UP001476247"/>
    </source>
</evidence>
<name>A0ABP9YFC7_9FUNG</name>
<dbReference type="Proteomes" id="UP001476247">
    <property type="component" value="Unassembled WGS sequence"/>
</dbReference>
<accession>A0ABP9YFC7</accession>
<dbReference type="PROSITE" id="PS50157">
    <property type="entry name" value="ZINC_FINGER_C2H2_2"/>
    <property type="match status" value="2"/>
</dbReference>
<protein>
    <recommendedName>
        <fullName evidence="3">C2H2-type domain-containing protein</fullName>
    </recommendedName>
</protein>
<dbReference type="EMBL" id="BAABUJ010000046">
    <property type="protein sequence ID" value="GAA5805510.1"/>
    <property type="molecule type" value="Genomic_DNA"/>
</dbReference>
<keyword evidence="1" id="KW-0479">Metal-binding</keyword>
<evidence type="ECO:0000313" key="4">
    <source>
        <dbReference type="EMBL" id="GAA5805510.1"/>
    </source>
</evidence>
<dbReference type="SMART" id="SM00355">
    <property type="entry name" value="ZnF_C2H2"/>
    <property type="match status" value="4"/>
</dbReference>
<feature type="domain" description="C2H2-type" evidence="3">
    <location>
        <begin position="731"/>
        <end position="759"/>
    </location>
</feature>
<sequence length="789" mass="91812">MKSDFNNLYHTQYLKYSRLIKTLAFEDAKNYGDPDKFDRKELLELLNLSPNLKVIDFSKTNYLEKYLGYLLDSDLQHIKRIYTGRDLRRIQSELVLSVYYKFRNYITCISLLYDRNTINLSLQQINILNSLNQFKKLKKLELHNKRDSRLAPFIIRQNSPNMEGLDFFSDPISESAMRHILDNNRRINLNFVSSLTRLDLFLSSLSATYTRHLLDYFPNQLTDLNIKIFHHNIFNWIVIVGMELALRLMEKSGRIDKTYIGFLGSEKYRVRDNNENNMTKYFKLLNSFRGTRQTHCTAHFNDAAARRIHVGYSFRYNSLGRLFVTYSLDKSDLQSDILVPDKTSSIIGPEIFRVLEFNLLSRYGGHAYRALKYSLSNCPGLQSLNVTYSTPESRHSSFSLKYKEGRTSSGQANCDFNVLQMEHTRPTKHFFDLVTAHLRNIEIVSVKTKDWGRTYYDNDPVIDLTGLKKLTRFKYTSTNNHLTKENKSFLIKYTNGTKWRILEYGKTEGMDNTLSLGLHELNESHDLRSTTLAARKMNRIANKRKRIRRELLNGSSSPNRFLIDGEPPIQPHPSMAEKKEEMSHGPGRHRSVLVMGLIDEIYPPTICPICLYTADSRLEADSHFKKEHYSSKPFRCLHSECEQTYSSKAGLRYHLEHAHRVTLVSDMESPKKPENHNNTSSNLASPSSPTSSSSSVSSYDHNHNDINRKYKRQELLSPELQKKLEEVYCITVCPVCEEKFKRKTHVIRHLVEAHPGAEPYKCIVAHCKRTKTYATREGLVYHLTSYHYQ</sequence>
<keyword evidence="1" id="KW-0863">Zinc-finger</keyword>
<keyword evidence="1" id="KW-0862">Zinc</keyword>
<evidence type="ECO:0000259" key="3">
    <source>
        <dbReference type="PROSITE" id="PS50157"/>
    </source>
</evidence>
<evidence type="ECO:0000256" key="2">
    <source>
        <dbReference type="SAM" id="MobiDB-lite"/>
    </source>
</evidence>
<proteinExistence type="predicted"/>
<feature type="domain" description="C2H2-type" evidence="3">
    <location>
        <begin position="634"/>
        <end position="659"/>
    </location>
</feature>
<organism evidence="4 5">
    <name type="scientific">Helicostylum pulchrum</name>
    <dbReference type="NCBI Taxonomy" id="562976"/>
    <lineage>
        <taxon>Eukaryota</taxon>
        <taxon>Fungi</taxon>
        <taxon>Fungi incertae sedis</taxon>
        <taxon>Mucoromycota</taxon>
        <taxon>Mucoromycotina</taxon>
        <taxon>Mucoromycetes</taxon>
        <taxon>Mucorales</taxon>
        <taxon>Mucorineae</taxon>
        <taxon>Mucoraceae</taxon>
        <taxon>Helicostylum</taxon>
    </lineage>
</organism>
<gene>
    <name evidence="4" type="ORF">HPULCUR_011027</name>
</gene>
<dbReference type="PROSITE" id="PS00028">
    <property type="entry name" value="ZINC_FINGER_C2H2_1"/>
    <property type="match status" value="2"/>
</dbReference>
<reference evidence="4 5" key="1">
    <citation type="submission" date="2024-04" db="EMBL/GenBank/DDBJ databases">
        <title>genome sequences of Mucor flavus KT1a and Helicostylum pulchrum KT1b strains isolation_sourced from the surface of a dry-aged beef.</title>
        <authorList>
            <person name="Toyotome T."/>
            <person name="Hosono M."/>
            <person name="Torimaru M."/>
            <person name="Fukuda K."/>
            <person name="Mikami N."/>
        </authorList>
    </citation>
    <scope>NUCLEOTIDE SEQUENCE [LARGE SCALE GENOMIC DNA]</scope>
    <source>
        <strain evidence="4 5">KT1b</strain>
    </source>
</reference>
<dbReference type="InterPro" id="IPR013087">
    <property type="entry name" value="Znf_C2H2_type"/>
</dbReference>